<evidence type="ECO:0000313" key="3">
    <source>
        <dbReference type="Proteomes" id="UP001488838"/>
    </source>
</evidence>
<feature type="non-terminal residue" evidence="2">
    <location>
        <position position="1"/>
    </location>
</feature>
<evidence type="ECO:0000256" key="1">
    <source>
        <dbReference type="SAM" id="MobiDB-lite"/>
    </source>
</evidence>
<reference evidence="2 3" key="1">
    <citation type="journal article" date="2023" name="bioRxiv">
        <title>Conserved and derived expression patterns and positive selection on dental genes reveal complex evolutionary context of ever-growing rodent molars.</title>
        <authorList>
            <person name="Calamari Z.T."/>
            <person name="Song A."/>
            <person name="Cohen E."/>
            <person name="Akter M."/>
            <person name="Roy R.D."/>
            <person name="Hallikas O."/>
            <person name="Christensen M.M."/>
            <person name="Li P."/>
            <person name="Marangoni P."/>
            <person name="Jernvall J."/>
            <person name="Klein O.D."/>
        </authorList>
    </citation>
    <scope>NUCLEOTIDE SEQUENCE [LARGE SCALE GENOMIC DNA]</scope>
    <source>
        <strain evidence="2">V071</strain>
    </source>
</reference>
<evidence type="ECO:0000313" key="2">
    <source>
        <dbReference type="EMBL" id="KAK7808219.1"/>
    </source>
</evidence>
<feature type="non-terminal residue" evidence="2">
    <location>
        <position position="251"/>
    </location>
</feature>
<organism evidence="2 3">
    <name type="scientific">Myodes glareolus</name>
    <name type="common">Bank vole</name>
    <name type="synonym">Clethrionomys glareolus</name>
    <dbReference type="NCBI Taxonomy" id="447135"/>
    <lineage>
        <taxon>Eukaryota</taxon>
        <taxon>Metazoa</taxon>
        <taxon>Chordata</taxon>
        <taxon>Craniata</taxon>
        <taxon>Vertebrata</taxon>
        <taxon>Euteleostomi</taxon>
        <taxon>Mammalia</taxon>
        <taxon>Eutheria</taxon>
        <taxon>Euarchontoglires</taxon>
        <taxon>Glires</taxon>
        <taxon>Rodentia</taxon>
        <taxon>Myomorpha</taxon>
        <taxon>Muroidea</taxon>
        <taxon>Cricetidae</taxon>
        <taxon>Arvicolinae</taxon>
        <taxon>Myodes</taxon>
    </lineage>
</organism>
<gene>
    <name evidence="2" type="ORF">U0070_016944</name>
</gene>
<protein>
    <submittedName>
        <fullName evidence="2">Uncharacterized protein</fullName>
    </submittedName>
</protein>
<dbReference type="AlphaFoldDB" id="A0AAW0I1L7"/>
<accession>A0AAW0I1L7</accession>
<proteinExistence type="predicted"/>
<comment type="caution">
    <text evidence="2">The sequence shown here is derived from an EMBL/GenBank/DDBJ whole genome shotgun (WGS) entry which is preliminary data.</text>
</comment>
<sequence>SPFPHSPFHSPKPISLTHPPPHASPPLQLRRRHVPSPARTSFAGNPGDVTTRSALLPALSRKDAKVVTCPERQRGCAQGGFRDALHFHFRAFKQLVSTIPVLDKAPSDFQGHLDTETVLGRTRAPALLFLCLVELCAGHSILKASYDMRSNESNQSPLKDDCLPTTCMLPPDGFHPRKGNLPCLFSEEATTGFLTALFLALLVTAQRQAKKWMHLGAASALGTLALCDFRVWQEQKKRRSDKLLELIFCMK</sequence>
<dbReference type="Proteomes" id="UP001488838">
    <property type="component" value="Unassembled WGS sequence"/>
</dbReference>
<feature type="region of interest" description="Disordered" evidence="1">
    <location>
        <begin position="1"/>
        <end position="26"/>
    </location>
</feature>
<dbReference type="EMBL" id="JBBHLL010000244">
    <property type="protein sequence ID" value="KAK7808219.1"/>
    <property type="molecule type" value="Genomic_DNA"/>
</dbReference>
<feature type="compositionally biased region" description="Low complexity" evidence="1">
    <location>
        <begin position="1"/>
        <end position="11"/>
    </location>
</feature>
<keyword evidence="3" id="KW-1185">Reference proteome</keyword>
<name>A0AAW0I1L7_MYOGA</name>